<accession>A0ABN6ERJ4</accession>
<dbReference type="InterPro" id="IPR003423">
    <property type="entry name" value="OMP_efflux"/>
</dbReference>
<keyword evidence="2" id="KW-0472">Membrane</keyword>
<dbReference type="Proteomes" id="UP001053296">
    <property type="component" value="Chromosome"/>
</dbReference>
<keyword evidence="2" id="KW-0812">Transmembrane</keyword>
<evidence type="ECO:0000256" key="2">
    <source>
        <dbReference type="RuleBase" id="RU362097"/>
    </source>
</evidence>
<dbReference type="Pfam" id="PF02321">
    <property type="entry name" value="OEP"/>
    <property type="match status" value="2"/>
</dbReference>
<keyword evidence="5" id="KW-1185">Reference proteome</keyword>
<keyword evidence="2" id="KW-0564">Palmitate</keyword>
<dbReference type="SUPFAM" id="SSF56954">
    <property type="entry name" value="Outer membrane efflux proteins (OEP)"/>
    <property type="match status" value="1"/>
</dbReference>
<proteinExistence type="inferred from homology"/>
<organism evidence="4 5">
    <name type="scientific">Pseudodesulfovibrio sediminis</name>
    <dbReference type="NCBI Taxonomy" id="2810563"/>
    <lineage>
        <taxon>Bacteria</taxon>
        <taxon>Pseudomonadati</taxon>
        <taxon>Thermodesulfobacteriota</taxon>
        <taxon>Desulfovibrionia</taxon>
        <taxon>Desulfovibrionales</taxon>
        <taxon>Desulfovibrionaceae</taxon>
    </lineage>
</organism>
<evidence type="ECO:0000256" key="3">
    <source>
        <dbReference type="SAM" id="MobiDB-lite"/>
    </source>
</evidence>
<evidence type="ECO:0000313" key="4">
    <source>
        <dbReference type="EMBL" id="BCS87963.1"/>
    </source>
</evidence>
<evidence type="ECO:0000313" key="5">
    <source>
        <dbReference type="Proteomes" id="UP001053296"/>
    </source>
</evidence>
<feature type="compositionally biased region" description="Polar residues" evidence="3">
    <location>
        <begin position="436"/>
        <end position="447"/>
    </location>
</feature>
<reference evidence="4" key="1">
    <citation type="journal article" date="2022" name="Arch. Microbiol.">
        <title>Pseudodesulfovibrio sediminis sp. nov., a mesophilic and neutrophilic sulfate-reducing bacterium isolated from sediment of a brackish lake.</title>
        <authorList>
            <person name="Takahashi A."/>
            <person name="Kojima H."/>
            <person name="Watanabe M."/>
            <person name="Fukui M."/>
        </authorList>
    </citation>
    <scope>NUCLEOTIDE SEQUENCE</scope>
    <source>
        <strain evidence="4">SF6</strain>
    </source>
</reference>
<sequence>MAPLPVAFTMYSDDEPDPGKWWKDFGNAELNSMVEKALAANFDIEQAWSTLRQLGASATQASADKYPTLDMTGDYSHTREHDGDARKTTRTENHSIGLSAGYEVDLWGRIQANANSGDLDYLASREDLHTVAMTVAGEVVEHWLEIQTQRKKKRIVQEQIKANKTYLELIELRFRNSISTALDVYQQRQNLAQVTALLPPIESEEQLLMHELALLMGQPVGSIEVSDAELPELGELPGLGLPADLLANRPDIRAAGMNLSSADWLVSAARADRLPSLSLTGTGAYSGTQLATVFNNWALGLAASIVGPIFDGGYREAEVEKARGVVDERLSVYKETVYTAFKEVEDALVQEKWQRKYVDDRNLQLDAARTSLSEAISRYIQGLDDYLPVLSALLSVQELEISMAEEQTNLLLYRVALHRALGGTWADSMEPPVADTPSSDTPTSNEG</sequence>
<dbReference type="Gene3D" id="2.20.200.10">
    <property type="entry name" value="Outer membrane efflux proteins (OEP)"/>
    <property type="match status" value="1"/>
</dbReference>
<dbReference type="NCBIfam" id="TIGR01845">
    <property type="entry name" value="outer_NodT"/>
    <property type="match status" value="1"/>
</dbReference>
<keyword evidence="2" id="KW-0449">Lipoprotein</keyword>
<evidence type="ECO:0000256" key="1">
    <source>
        <dbReference type="ARBA" id="ARBA00007613"/>
    </source>
</evidence>
<dbReference type="EMBL" id="AP024485">
    <property type="protein sequence ID" value="BCS87963.1"/>
    <property type="molecule type" value="Genomic_DNA"/>
</dbReference>
<gene>
    <name evidence="4" type="primary">ibeB</name>
    <name evidence="4" type="ORF">PSDVSF_12050</name>
</gene>
<feature type="compositionally biased region" description="Basic and acidic residues" evidence="3">
    <location>
        <begin position="76"/>
        <end position="91"/>
    </location>
</feature>
<dbReference type="PANTHER" id="PTHR30203">
    <property type="entry name" value="OUTER MEMBRANE CATION EFFLUX PROTEIN"/>
    <property type="match status" value="1"/>
</dbReference>
<feature type="region of interest" description="Disordered" evidence="3">
    <location>
        <begin position="69"/>
        <end position="91"/>
    </location>
</feature>
<name>A0ABN6ERJ4_9BACT</name>
<keyword evidence="2" id="KW-1134">Transmembrane beta strand</keyword>
<protein>
    <submittedName>
        <fullName evidence="4">Membrane protein</fullName>
    </submittedName>
</protein>
<comment type="subcellular location">
    <subcellularLocation>
        <location evidence="2">Cell membrane</location>
        <topology evidence="2">Lipid-anchor</topology>
    </subcellularLocation>
</comment>
<dbReference type="InterPro" id="IPR010131">
    <property type="entry name" value="MdtP/NodT-like"/>
</dbReference>
<feature type="region of interest" description="Disordered" evidence="3">
    <location>
        <begin position="427"/>
        <end position="447"/>
    </location>
</feature>
<dbReference type="PANTHER" id="PTHR30203:SF33">
    <property type="entry name" value="BLR4455 PROTEIN"/>
    <property type="match status" value="1"/>
</dbReference>
<comment type="similarity">
    <text evidence="1 2">Belongs to the outer membrane factor (OMF) (TC 1.B.17) family.</text>
</comment>
<dbReference type="Gene3D" id="1.20.1600.10">
    <property type="entry name" value="Outer membrane efflux proteins (OEP)"/>
    <property type="match status" value="1"/>
</dbReference>